<name>A0A0B7FVI2_THACB</name>
<evidence type="ECO:0000313" key="2">
    <source>
        <dbReference type="Proteomes" id="UP000059188"/>
    </source>
</evidence>
<accession>A0A0B7FVI2</accession>
<dbReference type="EMBL" id="LN679144">
    <property type="protein sequence ID" value="CEL60253.1"/>
    <property type="molecule type" value="Genomic_DNA"/>
</dbReference>
<reference evidence="1 2" key="1">
    <citation type="submission" date="2014-11" db="EMBL/GenBank/DDBJ databases">
        <authorList>
            <person name="Wibberg Daniel"/>
        </authorList>
    </citation>
    <scope>NUCLEOTIDE SEQUENCE [LARGE SCALE GENOMIC DNA]</scope>
    <source>
        <strain evidence="1">Rhizoctonia solani AG1-IB 7/3/14</strain>
    </source>
</reference>
<sequence length="107" mass="11863">MTACSRSGRIHLTVACVLCVDVRLKAHAWLWRSVEWVELPNGCGSREDHPRPVPLYRCPGIALMPCPALRQSDLFSVLTFSCPDANRMSCTLCRDPTDCTGFAISKP</sequence>
<organism evidence="1 2">
    <name type="scientific">Thanatephorus cucumeris (strain AG1-IB / isolate 7/3/14)</name>
    <name type="common">Lettuce bottom rot fungus</name>
    <name type="synonym">Rhizoctonia solani</name>
    <dbReference type="NCBI Taxonomy" id="1108050"/>
    <lineage>
        <taxon>Eukaryota</taxon>
        <taxon>Fungi</taxon>
        <taxon>Dikarya</taxon>
        <taxon>Basidiomycota</taxon>
        <taxon>Agaricomycotina</taxon>
        <taxon>Agaricomycetes</taxon>
        <taxon>Cantharellales</taxon>
        <taxon>Ceratobasidiaceae</taxon>
        <taxon>Rhizoctonia</taxon>
        <taxon>Rhizoctonia solani AG-1</taxon>
    </lineage>
</organism>
<dbReference type="Proteomes" id="UP000059188">
    <property type="component" value="Unassembled WGS sequence"/>
</dbReference>
<protein>
    <submittedName>
        <fullName evidence="1">Uncharacterized protein</fullName>
    </submittedName>
</protein>
<gene>
    <name evidence="1" type="ORF">RSOLAG1IB_09477</name>
</gene>
<dbReference type="AlphaFoldDB" id="A0A0B7FVI2"/>
<proteinExistence type="predicted"/>
<evidence type="ECO:0000313" key="1">
    <source>
        <dbReference type="EMBL" id="CEL60253.1"/>
    </source>
</evidence>
<keyword evidence="2" id="KW-1185">Reference proteome</keyword>